<dbReference type="InterPro" id="IPR017972">
    <property type="entry name" value="Cyt_P450_CS"/>
</dbReference>
<reference evidence="3 4" key="1">
    <citation type="submission" date="2019-06" db="EMBL/GenBank/DDBJ databases">
        <title>Sequencing the genomes of 1000 actinobacteria strains.</title>
        <authorList>
            <person name="Klenk H.-P."/>
        </authorList>
    </citation>
    <scope>NUCLEOTIDE SEQUENCE [LARGE SCALE GENOMIC DNA]</scope>
    <source>
        <strain evidence="3 4">DSM 24083</strain>
    </source>
</reference>
<dbReference type="PRINTS" id="PR00385">
    <property type="entry name" value="P450"/>
</dbReference>
<keyword evidence="2" id="KW-0503">Monooxygenase</keyword>
<dbReference type="PANTHER" id="PTHR46696">
    <property type="entry name" value="P450, PUTATIVE (EUROFUNG)-RELATED"/>
    <property type="match status" value="1"/>
</dbReference>
<dbReference type="EMBL" id="VFOU01000001">
    <property type="protein sequence ID" value="TQL74003.1"/>
    <property type="molecule type" value="Genomic_DNA"/>
</dbReference>
<dbReference type="GO" id="GO:0005506">
    <property type="term" value="F:iron ion binding"/>
    <property type="evidence" value="ECO:0007669"/>
    <property type="project" value="InterPro"/>
</dbReference>
<dbReference type="GO" id="GO:0016705">
    <property type="term" value="F:oxidoreductase activity, acting on paired donors, with incorporation or reduction of molecular oxygen"/>
    <property type="evidence" value="ECO:0007669"/>
    <property type="project" value="InterPro"/>
</dbReference>
<dbReference type="PRINTS" id="PR00359">
    <property type="entry name" value="BP450"/>
</dbReference>
<evidence type="ECO:0000256" key="1">
    <source>
        <dbReference type="ARBA" id="ARBA00010617"/>
    </source>
</evidence>
<dbReference type="PROSITE" id="PS00086">
    <property type="entry name" value="CYTOCHROME_P450"/>
    <property type="match status" value="1"/>
</dbReference>
<keyword evidence="2" id="KW-0479">Metal-binding</keyword>
<dbReference type="InterPro" id="IPR036396">
    <property type="entry name" value="Cyt_P450_sf"/>
</dbReference>
<dbReference type="PANTHER" id="PTHR46696:SF1">
    <property type="entry name" value="CYTOCHROME P450 YJIB-RELATED"/>
    <property type="match status" value="1"/>
</dbReference>
<name>A0A543AN45_9MICC</name>
<dbReference type="SUPFAM" id="SSF48264">
    <property type="entry name" value="Cytochrome P450"/>
    <property type="match status" value="1"/>
</dbReference>
<dbReference type="InterPro" id="IPR002397">
    <property type="entry name" value="Cyt_P450_B"/>
</dbReference>
<sequence length="429" mass="47809">MTINSTARCPFSGMPAAIDEPAEQRIEAPVMDVDPFDEATLASPYAMHERLREADGDVVYIPAYDIYAVARYDAVRETLENWQHFSSAAGVGLANFNSEKPWRAPSLLLEADPPQHDAPRAALEKILGARKLRRYHDEWRQTAHELLGGLLNDGTTVSNDGAVELDAVTEISEVYPLSVFPDAVGLQQEGRANLLPYGNFAFNAFGPRNRLVTDDLETIGPVFEWIGNQCPREALNEDGFGDDIWRAADQRHITEEQAPLIVRSLLTAGVDTTVYGISAVLYHLASNPDQYARLRENPQLVRRVFEEALRLESPVQTFFRTTTTEVTIGGTTLPENQKVLMFLGAANRDPRRWENPDAFDLTRDPSGHLAFGSGVHQCVGQHVARLEASCVMEALIERVERIEFIAPPQRHINNTLIGWDSLPIRFVPA</sequence>
<dbReference type="GO" id="GO:0004497">
    <property type="term" value="F:monooxygenase activity"/>
    <property type="evidence" value="ECO:0007669"/>
    <property type="project" value="UniProtKB-KW"/>
</dbReference>
<keyword evidence="2" id="KW-0349">Heme</keyword>
<dbReference type="Pfam" id="PF00067">
    <property type="entry name" value="p450"/>
    <property type="match status" value="1"/>
</dbReference>
<keyword evidence="2" id="KW-0408">Iron</keyword>
<dbReference type="CDD" id="cd11037">
    <property type="entry name" value="CYP199A2-like"/>
    <property type="match status" value="1"/>
</dbReference>
<dbReference type="RefSeq" id="WP_246057162.1">
    <property type="nucleotide sequence ID" value="NZ_BAABAN010000017.1"/>
</dbReference>
<comment type="caution">
    <text evidence="3">The sequence shown here is derived from an EMBL/GenBank/DDBJ whole genome shotgun (WGS) entry which is preliminary data.</text>
</comment>
<proteinExistence type="inferred from homology"/>
<dbReference type="AlphaFoldDB" id="A0A543AN45"/>
<dbReference type="GO" id="GO:0020037">
    <property type="term" value="F:heme binding"/>
    <property type="evidence" value="ECO:0007669"/>
    <property type="project" value="InterPro"/>
</dbReference>
<organism evidence="3 4">
    <name type="scientific">Enteractinococcus coprophilus</name>
    <dbReference type="NCBI Taxonomy" id="1027633"/>
    <lineage>
        <taxon>Bacteria</taxon>
        <taxon>Bacillati</taxon>
        <taxon>Actinomycetota</taxon>
        <taxon>Actinomycetes</taxon>
        <taxon>Micrococcales</taxon>
        <taxon>Micrococcaceae</taxon>
    </lineage>
</organism>
<dbReference type="InterPro" id="IPR001128">
    <property type="entry name" value="Cyt_P450"/>
</dbReference>
<keyword evidence="2" id="KW-0560">Oxidoreductase</keyword>
<keyword evidence="4" id="KW-1185">Reference proteome</keyword>
<gene>
    <name evidence="3" type="ORF">FB556_0452</name>
</gene>
<dbReference type="Proteomes" id="UP000319746">
    <property type="component" value="Unassembled WGS sequence"/>
</dbReference>
<accession>A0A543AN45</accession>
<evidence type="ECO:0000313" key="3">
    <source>
        <dbReference type="EMBL" id="TQL74003.1"/>
    </source>
</evidence>
<dbReference type="Gene3D" id="1.10.630.10">
    <property type="entry name" value="Cytochrome P450"/>
    <property type="match status" value="1"/>
</dbReference>
<evidence type="ECO:0000256" key="2">
    <source>
        <dbReference type="RuleBase" id="RU000461"/>
    </source>
</evidence>
<evidence type="ECO:0000313" key="4">
    <source>
        <dbReference type="Proteomes" id="UP000319746"/>
    </source>
</evidence>
<comment type="similarity">
    <text evidence="1 2">Belongs to the cytochrome P450 family.</text>
</comment>
<protein>
    <submittedName>
        <fullName evidence="3">Cytochrome P450</fullName>
    </submittedName>
</protein>